<gene>
    <name evidence="2" type="primary">X975_10390</name>
    <name evidence="2" type="ORF">CEXT_254261</name>
</gene>
<evidence type="ECO:0000256" key="1">
    <source>
        <dbReference type="SAM" id="Phobius"/>
    </source>
</evidence>
<dbReference type="Proteomes" id="UP001054945">
    <property type="component" value="Unassembled WGS sequence"/>
</dbReference>
<sequence>MESRSDEYRPLFGREITDKPLFGVSNTRDRVVNLLVGCITVLLFGVTLLSAFLAKTPPPHALYLFSSLRIDISFATNVYKSIPQSDIEPFQIMPPSIKLM</sequence>
<accession>A0AAV4U765</accession>
<evidence type="ECO:0000313" key="2">
    <source>
        <dbReference type="EMBL" id="GIY53616.1"/>
    </source>
</evidence>
<keyword evidence="3" id="KW-1185">Reference proteome</keyword>
<dbReference type="EMBL" id="BPLR01012379">
    <property type="protein sequence ID" value="GIY53616.1"/>
    <property type="molecule type" value="Genomic_DNA"/>
</dbReference>
<keyword evidence="1" id="KW-1133">Transmembrane helix</keyword>
<reference evidence="2 3" key="1">
    <citation type="submission" date="2021-06" db="EMBL/GenBank/DDBJ databases">
        <title>Caerostris extrusa draft genome.</title>
        <authorList>
            <person name="Kono N."/>
            <person name="Arakawa K."/>
        </authorList>
    </citation>
    <scope>NUCLEOTIDE SEQUENCE [LARGE SCALE GENOMIC DNA]</scope>
</reference>
<evidence type="ECO:0000313" key="3">
    <source>
        <dbReference type="Proteomes" id="UP001054945"/>
    </source>
</evidence>
<proteinExistence type="predicted"/>
<keyword evidence="1 2" id="KW-0812">Transmembrane</keyword>
<dbReference type="PANTHER" id="PTHR28603">
    <property type="entry name" value="TRANSMEMBRANE PROTEIN 243"/>
    <property type="match status" value="1"/>
</dbReference>
<name>A0AAV4U765_CAEEX</name>
<dbReference type="AlphaFoldDB" id="A0AAV4U765"/>
<comment type="caution">
    <text evidence="2">The sequence shown here is derived from an EMBL/GenBank/DDBJ whole genome shotgun (WGS) entry which is preliminary data.</text>
</comment>
<dbReference type="PANTHER" id="PTHR28603:SF1">
    <property type="entry name" value="TRANSMEMBRANE PROTEIN 243"/>
    <property type="match status" value="1"/>
</dbReference>
<protein>
    <submittedName>
        <fullName evidence="2">Transmembrane protein</fullName>
    </submittedName>
</protein>
<dbReference type="Pfam" id="PF10856">
    <property type="entry name" value="DUF2678"/>
    <property type="match status" value="1"/>
</dbReference>
<feature type="transmembrane region" description="Helical" evidence="1">
    <location>
        <begin position="31"/>
        <end position="54"/>
    </location>
</feature>
<keyword evidence="1" id="KW-0472">Membrane</keyword>
<organism evidence="2 3">
    <name type="scientific">Caerostris extrusa</name>
    <name type="common">Bark spider</name>
    <name type="synonym">Caerostris bankana</name>
    <dbReference type="NCBI Taxonomy" id="172846"/>
    <lineage>
        <taxon>Eukaryota</taxon>
        <taxon>Metazoa</taxon>
        <taxon>Ecdysozoa</taxon>
        <taxon>Arthropoda</taxon>
        <taxon>Chelicerata</taxon>
        <taxon>Arachnida</taxon>
        <taxon>Araneae</taxon>
        <taxon>Araneomorphae</taxon>
        <taxon>Entelegynae</taxon>
        <taxon>Araneoidea</taxon>
        <taxon>Araneidae</taxon>
        <taxon>Caerostris</taxon>
    </lineage>
</organism>
<dbReference type="InterPro" id="IPR022564">
    <property type="entry name" value="DUF2678"/>
</dbReference>